<evidence type="ECO:0000256" key="1">
    <source>
        <dbReference type="ARBA" id="ARBA00004651"/>
    </source>
</evidence>
<evidence type="ECO:0000256" key="5">
    <source>
        <dbReference type="ARBA" id="ARBA00022989"/>
    </source>
</evidence>
<keyword evidence="5 7" id="KW-1133">Transmembrane helix</keyword>
<feature type="transmembrane region" description="Helical" evidence="7">
    <location>
        <begin position="271"/>
        <end position="291"/>
    </location>
</feature>
<protein>
    <submittedName>
        <fullName evidence="10">ABC transporter ATP-binding protein</fullName>
    </submittedName>
</protein>
<keyword evidence="4 10" id="KW-0067">ATP-binding</keyword>
<dbReference type="InterPro" id="IPR036640">
    <property type="entry name" value="ABC1_TM_sf"/>
</dbReference>
<proteinExistence type="predicted"/>
<sequence>MTEPSPVPFRSTGRVLLAHMRPHRRRIALGGLLGLAGAAAVLLQPLAAKELIEDLSRHDRVAGTLALLSGLVLLGAALKALSQYVLAYAAESVVLRARHRLIGRLLRLKMPVFEGMEPGDLLARVTSDTTLLRQVTTQSVVSAANGILTIVGVLVMMGLLDPVLLCVSVGVTVLVSVVVTTAMPRISRATVRAQASVGAMGATLERALGALRTVKASGAEERETAAVRRAADEAWRHGIQAARWQALMGTSAGLSVQLSFLSVLGAGGARVASGAIDVSTLVAFLLFLFYLTEPVSQLIQATTQFQVGAAAVARLREVDLLETEDDAPAVRRGTTTTAPTRPPATVVFEKVVFRYRPDLPDVHRGVDFTVPGKGMTAVVGPSGAGKSTLFALLERFHEPTSGRVLLDGRDILDIPLPELRADIGYIEQDAPVLSGSLRDNLLLAAPDVTDEELHDVLVRTRLDAFVRSLPRGLDTHVGHRGARLSGGERQRVAIARALLRGPRLLLLDEATSHLDAVNEQALRDVILEVARQTTVLVIAHRLSTVTTADRIVVMESGRVRTTGTHEELLVRDALYRRLAATQLLV</sequence>
<dbReference type="PANTHER" id="PTHR43394">
    <property type="entry name" value="ATP-DEPENDENT PERMEASE MDL1, MITOCHONDRIAL"/>
    <property type="match status" value="1"/>
</dbReference>
<dbReference type="SUPFAM" id="SSF90123">
    <property type="entry name" value="ABC transporter transmembrane region"/>
    <property type="match status" value="1"/>
</dbReference>
<dbReference type="PROSITE" id="PS00211">
    <property type="entry name" value="ABC_TRANSPORTER_1"/>
    <property type="match status" value="1"/>
</dbReference>
<dbReference type="SMART" id="SM00382">
    <property type="entry name" value="AAA"/>
    <property type="match status" value="1"/>
</dbReference>
<dbReference type="PANTHER" id="PTHR43394:SF1">
    <property type="entry name" value="ATP-BINDING CASSETTE SUB-FAMILY B MEMBER 10, MITOCHONDRIAL"/>
    <property type="match status" value="1"/>
</dbReference>
<dbReference type="Gene3D" id="3.40.50.300">
    <property type="entry name" value="P-loop containing nucleotide triphosphate hydrolases"/>
    <property type="match status" value="1"/>
</dbReference>
<keyword evidence="6 7" id="KW-0472">Membrane</keyword>
<reference evidence="10 11" key="1">
    <citation type="journal article" date="2019" name="Int. J. Syst. Evol. Microbiol.">
        <title>The Global Catalogue of Microorganisms (GCM) 10K type strain sequencing project: providing services to taxonomists for standard genome sequencing and annotation.</title>
        <authorList>
            <consortium name="The Broad Institute Genomics Platform"/>
            <consortium name="The Broad Institute Genome Sequencing Center for Infectious Disease"/>
            <person name="Wu L."/>
            <person name="Ma J."/>
        </authorList>
    </citation>
    <scope>NUCLEOTIDE SEQUENCE [LARGE SCALE GENOMIC DNA]</scope>
    <source>
        <strain evidence="10 11">JCM 11269</strain>
    </source>
</reference>
<feature type="transmembrane region" description="Helical" evidence="7">
    <location>
        <begin position="64"/>
        <end position="90"/>
    </location>
</feature>
<dbReference type="PROSITE" id="PS50929">
    <property type="entry name" value="ABC_TM1F"/>
    <property type="match status" value="1"/>
</dbReference>
<dbReference type="Pfam" id="PF00005">
    <property type="entry name" value="ABC_tran"/>
    <property type="match status" value="1"/>
</dbReference>
<evidence type="ECO:0000256" key="4">
    <source>
        <dbReference type="ARBA" id="ARBA00022840"/>
    </source>
</evidence>
<dbReference type="Gene3D" id="1.20.1560.10">
    <property type="entry name" value="ABC transporter type 1, transmembrane domain"/>
    <property type="match status" value="1"/>
</dbReference>
<dbReference type="InterPro" id="IPR011527">
    <property type="entry name" value="ABC1_TM_dom"/>
</dbReference>
<dbReference type="InterPro" id="IPR017871">
    <property type="entry name" value="ABC_transporter-like_CS"/>
</dbReference>
<dbReference type="InterPro" id="IPR003593">
    <property type="entry name" value="AAA+_ATPase"/>
</dbReference>
<gene>
    <name evidence="10" type="ORF">GCM10009564_08900</name>
</gene>
<dbReference type="InterPro" id="IPR003439">
    <property type="entry name" value="ABC_transporter-like_ATP-bd"/>
</dbReference>
<feature type="domain" description="ABC transporter" evidence="8">
    <location>
        <begin position="346"/>
        <end position="581"/>
    </location>
</feature>
<dbReference type="SUPFAM" id="SSF52540">
    <property type="entry name" value="P-loop containing nucleoside triphosphate hydrolases"/>
    <property type="match status" value="1"/>
</dbReference>
<accession>A0ABN1SUU3</accession>
<evidence type="ECO:0000313" key="10">
    <source>
        <dbReference type="EMBL" id="GAA1005090.1"/>
    </source>
</evidence>
<dbReference type="GO" id="GO:0005524">
    <property type="term" value="F:ATP binding"/>
    <property type="evidence" value="ECO:0007669"/>
    <property type="project" value="UniProtKB-KW"/>
</dbReference>
<evidence type="ECO:0000256" key="6">
    <source>
        <dbReference type="ARBA" id="ARBA00023136"/>
    </source>
</evidence>
<evidence type="ECO:0000259" key="9">
    <source>
        <dbReference type="PROSITE" id="PS50929"/>
    </source>
</evidence>
<dbReference type="InterPro" id="IPR027417">
    <property type="entry name" value="P-loop_NTPase"/>
</dbReference>
<evidence type="ECO:0000256" key="2">
    <source>
        <dbReference type="ARBA" id="ARBA00022692"/>
    </source>
</evidence>
<comment type="subcellular location">
    <subcellularLocation>
        <location evidence="1">Cell membrane</location>
        <topology evidence="1">Multi-pass membrane protein</topology>
    </subcellularLocation>
</comment>
<dbReference type="InterPro" id="IPR039421">
    <property type="entry name" value="Type_1_exporter"/>
</dbReference>
<organism evidence="10 11">
    <name type="scientific">Streptomyces thermogriseus</name>
    <dbReference type="NCBI Taxonomy" id="75292"/>
    <lineage>
        <taxon>Bacteria</taxon>
        <taxon>Bacillati</taxon>
        <taxon>Actinomycetota</taxon>
        <taxon>Actinomycetes</taxon>
        <taxon>Kitasatosporales</taxon>
        <taxon>Streptomycetaceae</taxon>
        <taxon>Streptomyces</taxon>
    </lineage>
</organism>
<dbReference type="Proteomes" id="UP001501072">
    <property type="component" value="Unassembled WGS sequence"/>
</dbReference>
<evidence type="ECO:0000256" key="7">
    <source>
        <dbReference type="SAM" id="Phobius"/>
    </source>
</evidence>
<feature type="domain" description="ABC transmembrane type-1" evidence="9">
    <location>
        <begin position="28"/>
        <end position="306"/>
    </location>
</feature>
<evidence type="ECO:0000256" key="3">
    <source>
        <dbReference type="ARBA" id="ARBA00022741"/>
    </source>
</evidence>
<keyword evidence="2 7" id="KW-0812">Transmembrane</keyword>
<keyword evidence="3" id="KW-0547">Nucleotide-binding</keyword>
<name>A0ABN1SUU3_9ACTN</name>
<evidence type="ECO:0000313" key="11">
    <source>
        <dbReference type="Proteomes" id="UP001501072"/>
    </source>
</evidence>
<comment type="caution">
    <text evidence="10">The sequence shown here is derived from an EMBL/GenBank/DDBJ whole genome shotgun (WGS) entry which is preliminary data.</text>
</comment>
<keyword evidence="11" id="KW-1185">Reference proteome</keyword>
<dbReference type="EMBL" id="BAAAHU010000005">
    <property type="protein sequence ID" value="GAA1005090.1"/>
    <property type="molecule type" value="Genomic_DNA"/>
</dbReference>
<feature type="transmembrane region" description="Helical" evidence="7">
    <location>
        <begin position="139"/>
        <end position="156"/>
    </location>
</feature>
<feature type="transmembrane region" description="Helical" evidence="7">
    <location>
        <begin position="162"/>
        <end position="183"/>
    </location>
</feature>
<evidence type="ECO:0000259" key="8">
    <source>
        <dbReference type="PROSITE" id="PS50893"/>
    </source>
</evidence>
<dbReference type="PROSITE" id="PS50893">
    <property type="entry name" value="ABC_TRANSPORTER_2"/>
    <property type="match status" value="1"/>
</dbReference>
<dbReference type="CDD" id="cd18551">
    <property type="entry name" value="ABC_6TM_LmrA_like"/>
    <property type="match status" value="1"/>
</dbReference>
<dbReference type="Pfam" id="PF00664">
    <property type="entry name" value="ABC_membrane"/>
    <property type="match status" value="1"/>
</dbReference>